<evidence type="ECO:0000256" key="8">
    <source>
        <dbReference type="ARBA" id="ARBA00022801"/>
    </source>
</evidence>
<reference evidence="19 20" key="1">
    <citation type="submission" date="2017-10" db="EMBL/GenBank/DDBJ databases">
        <title>Novel microbial diversity and functional potential in the marine mammal oral microbiome.</title>
        <authorList>
            <person name="Dudek N.K."/>
            <person name="Sun C.L."/>
            <person name="Burstein D."/>
            <person name="Kantor R.S."/>
            <person name="Aliaga Goltsman D.S."/>
            <person name="Bik E.M."/>
            <person name="Thomas B.C."/>
            <person name="Banfield J.F."/>
            <person name="Relman D.A."/>
        </authorList>
    </citation>
    <scope>NUCLEOTIDE SEQUENCE [LARGE SCALE GENOMIC DNA]</scope>
    <source>
        <strain evidence="19">DOLZORAL124_49_17</strain>
    </source>
</reference>
<keyword evidence="5" id="KW-0479">Metal-binding</keyword>
<evidence type="ECO:0000259" key="17">
    <source>
        <dbReference type="PROSITE" id="PS51066"/>
    </source>
</evidence>
<dbReference type="InterPro" id="IPR010979">
    <property type="entry name" value="Ribosomal_uS13-like_H2TH"/>
</dbReference>
<keyword evidence="8" id="KW-0378">Hydrolase</keyword>
<evidence type="ECO:0000256" key="1">
    <source>
        <dbReference type="ARBA" id="ARBA00001668"/>
    </source>
</evidence>
<keyword evidence="6" id="KW-0227">DNA damage</keyword>
<evidence type="ECO:0000256" key="7">
    <source>
        <dbReference type="ARBA" id="ARBA00022771"/>
    </source>
</evidence>
<keyword evidence="7 16" id="KW-0863">Zinc-finger</keyword>
<dbReference type="InterPro" id="IPR010663">
    <property type="entry name" value="Znf_FPG/IleRS"/>
</dbReference>
<dbReference type="InterPro" id="IPR000214">
    <property type="entry name" value="Znf_DNA_glyclase/AP_lyase"/>
</dbReference>
<dbReference type="PANTHER" id="PTHR22993:SF9">
    <property type="entry name" value="FORMAMIDOPYRIMIDINE-DNA GLYCOSYLASE"/>
    <property type="match status" value="1"/>
</dbReference>
<keyword evidence="9" id="KW-0862">Zinc</keyword>
<evidence type="ECO:0000256" key="11">
    <source>
        <dbReference type="ARBA" id="ARBA00023204"/>
    </source>
</evidence>
<comment type="cofactor">
    <cofactor evidence="2">
        <name>Zn(2+)</name>
        <dbReference type="ChEBI" id="CHEBI:29105"/>
    </cofactor>
</comment>
<evidence type="ECO:0000256" key="13">
    <source>
        <dbReference type="ARBA" id="ARBA00023268"/>
    </source>
</evidence>
<sequence>MPELPEVQTVVNDLNAAGLVGLSIRAAEVFWQKTVAPFSPEEFSQQLCGHVIQHIWRRAKYIVWDLDQGAHILIHLRMSGRLELVETAQNRKKHEHVIFHLSDGRQLRFHDTRKFGRILLVTSLRQALGHLGPEPLRPEFTAQGFHDALHQRKRQMKPLLLDQTFLAGLGNIYVDEALWEARIHPKRLSSSLSEHESHSLHKAIRNVLNKGLINLGTTLGTGKANFYSVGRRQGHNSETLNVFRRNGLPCPRCDTPIERLIVGQRSTHICPLCQKTST</sequence>
<proteinExistence type="inferred from homology"/>
<keyword evidence="12" id="KW-0456">Lyase</keyword>
<evidence type="ECO:0000256" key="2">
    <source>
        <dbReference type="ARBA" id="ARBA00001947"/>
    </source>
</evidence>
<dbReference type="InterPro" id="IPR020629">
    <property type="entry name" value="FPG_Glyclase"/>
</dbReference>
<evidence type="ECO:0000256" key="3">
    <source>
        <dbReference type="ARBA" id="ARBA00009409"/>
    </source>
</evidence>
<dbReference type="NCBIfam" id="NF002211">
    <property type="entry name" value="PRK01103.1"/>
    <property type="match status" value="1"/>
</dbReference>
<organism evidence="19 20">
    <name type="scientific">candidate division KSB3 bacterium</name>
    <dbReference type="NCBI Taxonomy" id="2044937"/>
    <lineage>
        <taxon>Bacteria</taxon>
        <taxon>candidate division KSB3</taxon>
    </lineage>
</organism>
<dbReference type="SMART" id="SM01232">
    <property type="entry name" value="H2TH"/>
    <property type="match status" value="1"/>
</dbReference>
<evidence type="ECO:0000256" key="16">
    <source>
        <dbReference type="PROSITE-ProRule" id="PRU00391"/>
    </source>
</evidence>
<evidence type="ECO:0000256" key="5">
    <source>
        <dbReference type="ARBA" id="ARBA00022723"/>
    </source>
</evidence>
<dbReference type="Pfam" id="PF01149">
    <property type="entry name" value="Fapy_DNA_glyco"/>
    <property type="match status" value="1"/>
</dbReference>
<dbReference type="FunFam" id="1.10.8.50:FF:000003">
    <property type="entry name" value="Formamidopyrimidine-DNA glycosylase"/>
    <property type="match status" value="1"/>
</dbReference>
<dbReference type="SUPFAM" id="SSF81624">
    <property type="entry name" value="N-terminal domain of MutM-like DNA repair proteins"/>
    <property type="match status" value="1"/>
</dbReference>
<name>A0A2G6EE41_9BACT</name>
<dbReference type="SMART" id="SM00898">
    <property type="entry name" value="Fapy_DNA_glyco"/>
    <property type="match status" value="1"/>
</dbReference>
<dbReference type="GO" id="GO:0006284">
    <property type="term" value="P:base-excision repair"/>
    <property type="evidence" value="ECO:0007669"/>
    <property type="project" value="InterPro"/>
</dbReference>
<dbReference type="SUPFAM" id="SSF57716">
    <property type="entry name" value="Glucocorticoid receptor-like (DNA-binding domain)"/>
    <property type="match status" value="1"/>
</dbReference>
<dbReference type="AlphaFoldDB" id="A0A2G6EE41"/>
<dbReference type="PROSITE" id="PS51068">
    <property type="entry name" value="FPG_CAT"/>
    <property type="match status" value="1"/>
</dbReference>
<evidence type="ECO:0000256" key="9">
    <source>
        <dbReference type="ARBA" id="ARBA00022833"/>
    </source>
</evidence>
<dbReference type="Pfam" id="PF06831">
    <property type="entry name" value="H2TH"/>
    <property type="match status" value="1"/>
</dbReference>
<dbReference type="InterPro" id="IPR035937">
    <property type="entry name" value="FPG_N"/>
</dbReference>
<dbReference type="PANTHER" id="PTHR22993">
    <property type="entry name" value="FORMAMIDOPYRIMIDINE-DNA GLYCOSYLASE"/>
    <property type="match status" value="1"/>
</dbReference>
<dbReference type="InterPro" id="IPR015886">
    <property type="entry name" value="H2TH_FPG"/>
</dbReference>
<dbReference type="GO" id="GO:0003684">
    <property type="term" value="F:damaged DNA binding"/>
    <property type="evidence" value="ECO:0007669"/>
    <property type="project" value="InterPro"/>
</dbReference>
<evidence type="ECO:0000256" key="6">
    <source>
        <dbReference type="ARBA" id="ARBA00022763"/>
    </source>
</evidence>
<keyword evidence="11" id="KW-0234">DNA repair</keyword>
<comment type="subunit">
    <text evidence="4">Monomer.</text>
</comment>
<evidence type="ECO:0000313" key="19">
    <source>
        <dbReference type="EMBL" id="PID60041.1"/>
    </source>
</evidence>
<keyword evidence="13" id="KW-0511">Multifunctional enzyme</keyword>
<evidence type="ECO:0000256" key="10">
    <source>
        <dbReference type="ARBA" id="ARBA00023125"/>
    </source>
</evidence>
<comment type="caution">
    <text evidence="19">The sequence shown here is derived from an EMBL/GenBank/DDBJ whole genome shotgun (WGS) entry which is preliminary data.</text>
</comment>
<dbReference type="Proteomes" id="UP000229740">
    <property type="component" value="Unassembled WGS sequence"/>
</dbReference>
<evidence type="ECO:0000256" key="14">
    <source>
        <dbReference type="ARBA" id="ARBA00023295"/>
    </source>
</evidence>
<dbReference type="PROSITE" id="PS51066">
    <property type="entry name" value="ZF_FPG_2"/>
    <property type="match status" value="1"/>
</dbReference>
<evidence type="ECO:0000256" key="12">
    <source>
        <dbReference type="ARBA" id="ARBA00023239"/>
    </source>
</evidence>
<dbReference type="GO" id="GO:0140078">
    <property type="term" value="F:class I DNA-(apurinic or apyrimidinic site) endonuclease activity"/>
    <property type="evidence" value="ECO:0007669"/>
    <property type="project" value="UniProtKB-EC"/>
</dbReference>
<gene>
    <name evidence="19" type="ORF">CSB45_00695</name>
</gene>
<feature type="domain" description="Formamidopyrimidine-DNA glycosylase catalytic" evidence="18">
    <location>
        <begin position="2"/>
        <end position="116"/>
    </location>
</feature>
<evidence type="ECO:0000259" key="18">
    <source>
        <dbReference type="PROSITE" id="PS51068"/>
    </source>
</evidence>
<comment type="catalytic activity">
    <reaction evidence="15">
        <text>2'-deoxyribonucleotide-(2'-deoxyribose 5'-phosphate)-2'-deoxyribonucleotide-DNA = a 3'-end 2'-deoxyribonucleotide-(2,3-dehydro-2,3-deoxyribose 5'-phosphate)-DNA + a 5'-end 5'-phospho-2'-deoxyribonucleoside-DNA + H(+)</text>
        <dbReference type="Rhea" id="RHEA:66592"/>
        <dbReference type="Rhea" id="RHEA-COMP:13180"/>
        <dbReference type="Rhea" id="RHEA-COMP:16897"/>
        <dbReference type="Rhea" id="RHEA-COMP:17067"/>
        <dbReference type="ChEBI" id="CHEBI:15378"/>
        <dbReference type="ChEBI" id="CHEBI:136412"/>
        <dbReference type="ChEBI" id="CHEBI:157695"/>
        <dbReference type="ChEBI" id="CHEBI:167181"/>
        <dbReference type="EC" id="4.2.99.18"/>
    </reaction>
</comment>
<dbReference type="GO" id="GO:0008270">
    <property type="term" value="F:zinc ion binding"/>
    <property type="evidence" value="ECO:0007669"/>
    <property type="project" value="UniProtKB-KW"/>
</dbReference>
<evidence type="ECO:0000256" key="15">
    <source>
        <dbReference type="ARBA" id="ARBA00044632"/>
    </source>
</evidence>
<dbReference type="SUPFAM" id="SSF46946">
    <property type="entry name" value="S13-like H2TH domain"/>
    <property type="match status" value="1"/>
</dbReference>
<evidence type="ECO:0000313" key="20">
    <source>
        <dbReference type="Proteomes" id="UP000229740"/>
    </source>
</evidence>
<dbReference type="InterPro" id="IPR012319">
    <property type="entry name" value="FPG_cat"/>
</dbReference>
<keyword evidence="10" id="KW-0238">DNA-binding</keyword>
<dbReference type="Gene3D" id="1.10.8.50">
    <property type="match status" value="1"/>
</dbReference>
<dbReference type="EMBL" id="PDPS01000010">
    <property type="protein sequence ID" value="PID60041.1"/>
    <property type="molecule type" value="Genomic_DNA"/>
</dbReference>
<dbReference type="Gene3D" id="3.20.190.10">
    <property type="entry name" value="MutM-like, N-terminal"/>
    <property type="match status" value="1"/>
</dbReference>
<keyword evidence="14" id="KW-0326">Glycosidase</keyword>
<protein>
    <submittedName>
        <fullName evidence="19">Formamidopyrimidine-DNA glycosylase</fullName>
    </submittedName>
</protein>
<dbReference type="NCBIfam" id="TIGR00577">
    <property type="entry name" value="fpg"/>
    <property type="match status" value="1"/>
</dbReference>
<evidence type="ECO:0000256" key="4">
    <source>
        <dbReference type="ARBA" id="ARBA00011245"/>
    </source>
</evidence>
<feature type="domain" description="FPG-type" evidence="17">
    <location>
        <begin position="241"/>
        <end position="275"/>
    </location>
</feature>
<accession>A0A2G6EE41</accession>
<dbReference type="CDD" id="cd08966">
    <property type="entry name" value="EcFpg-like_N"/>
    <property type="match status" value="1"/>
</dbReference>
<dbReference type="GO" id="GO:0034039">
    <property type="term" value="F:8-oxo-7,8-dihydroguanine DNA N-glycosylase activity"/>
    <property type="evidence" value="ECO:0007669"/>
    <property type="project" value="TreeGrafter"/>
</dbReference>
<comment type="catalytic activity">
    <reaction evidence="1">
        <text>Hydrolysis of DNA containing ring-opened 7-methylguanine residues, releasing 2,6-diamino-4-hydroxy-5-(N-methyl)formamidopyrimidine.</text>
        <dbReference type="EC" id="3.2.2.23"/>
    </reaction>
</comment>
<dbReference type="Pfam" id="PF06827">
    <property type="entry name" value="zf-FPG_IleRS"/>
    <property type="match status" value="1"/>
</dbReference>
<comment type="similarity">
    <text evidence="3">Belongs to the FPG family.</text>
</comment>